<feature type="transmembrane region" description="Helical" evidence="8">
    <location>
        <begin position="307"/>
        <end position="325"/>
    </location>
</feature>
<evidence type="ECO:0000256" key="3">
    <source>
        <dbReference type="ARBA" id="ARBA00022676"/>
    </source>
</evidence>
<feature type="transmembrane region" description="Helical" evidence="8">
    <location>
        <begin position="150"/>
        <end position="166"/>
    </location>
</feature>
<dbReference type="RefSeq" id="WP_006103505.1">
    <property type="nucleotide sequence ID" value="NZ_DS989858.1"/>
</dbReference>
<sequence>MPKKHNYNVRLSKNPWHLLIIVLLVLGIFFRFANLEQKPYWGDESLTSQRISGYTDEDFQAIVLQGEEMKVVEIQDYQRPSPKRGLMDAINAFVKHGEHPPLYYLMARFWMQLFQNVVTTPRSLSAVISVVAMPCIYLLCWELFESSLIGWVAIGLLAISPLQILYAQEARQYSLWTVTILLSSWALLRAMRLHSKLNWGVYAVTLALGFYTHLISVIVAIGHGIYVVVHESFRFSKTLIAYLLASLAGCLLFLPWIGVMIADSQVENPSPGWSKTPTPLPSLVQSWLVNISHIFVDLNDSFVYGNLWIYALTSILVLYAIYFLCNHTPKRVWLFVCLLIAVPALFLILPDLLGGGRRSTPLRYFIPSSLGIQIAVAYLISSKINPGVNVNNWQQKLWQLIIVVIVSSGVFSCALISQSDTWWTKGREYYHTEVAKIVNPTDQPLVIATWFDIRTLSHSLAPHVVLQDIRPLQEVNSVGKGFSNVFVYQSKAALDYLLEENPNYKIDKTWKWKRQTTPVNTTQTTLWKLKIGEENY</sequence>
<keyword evidence="5 8" id="KW-0812">Transmembrane</keyword>
<dbReference type="InterPro" id="IPR050297">
    <property type="entry name" value="LipidA_mod_glycosyltrf_83"/>
</dbReference>
<dbReference type="GO" id="GO:0005886">
    <property type="term" value="C:plasma membrane"/>
    <property type="evidence" value="ECO:0007669"/>
    <property type="project" value="UniProtKB-SubCell"/>
</dbReference>
<evidence type="ECO:0000256" key="4">
    <source>
        <dbReference type="ARBA" id="ARBA00022679"/>
    </source>
</evidence>
<reference evidence="10 11" key="1">
    <citation type="submission" date="2008-07" db="EMBL/GenBank/DDBJ databases">
        <authorList>
            <person name="Tandeau de Marsac N."/>
            <person name="Ferriera S."/>
            <person name="Johnson J."/>
            <person name="Kravitz S."/>
            <person name="Beeson K."/>
            <person name="Sutton G."/>
            <person name="Rogers Y.-H."/>
            <person name="Friedman R."/>
            <person name="Frazier M."/>
            <person name="Venter J.C."/>
        </authorList>
    </citation>
    <scope>NUCLEOTIDE SEQUENCE [LARGE SCALE GENOMIC DNA]</scope>
    <source>
        <strain evidence="10 11">PCC 7420</strain>
    </source>
</reference>
<gene>
    <name evidence="10" type="ORF">MC7420_1215</name>
</gene>
<organism evidence="10 11">
    <name type="scientific">Coleofasciculus chthonoplastes PCC 7420</name>
    <dbReference type="NCBI Taxonomy" id="118168"/>
    <lineage>
        <taxon>Bacteria</taxon>
        <taxon>Bacillati</taxon>
        <taxon>Cyanobacteriota</taxon>
        <taxon>Cyanophyceae</taxon>
        <taxon>Coleofasciculales</taxon>
        <taxon>Coleofasciculaceae</taxon>
        <taxon>Coleofasciculus</taxon>
    </lineage>
</organism>
<feature type="transmembrane region" description="Helical" evidence="8">
    <location>
        <begin position="124"/>
        <end position="144"/>
    </location>
</feature>
<evidence type="ECO:0000256" key="8">
    <source>
        <dbReference type="SAM" id="Phobius"/>
    </source>
</evidence>
<dbReference type="GO" id="GO:0016763">
    <property type="term" value="F:pentosyltransferase activity"/>
    <property type="evidence" value="ECO:0007669"/>
    <property type="project" value="TreeGrafter"/>
</dbReference>
<evidence type="ECO:0000313" key="11">
    <source>
        <dbReference type="Proteomes" id="UP000003835"/>
    </source>
</evidence>
<feature type="domain" description="Glycosyltransferase RgtA/B/C/D-like" evidence="9">
    <location>
        <begin position="99"/>
        <end position="257"/>
    </location>
</feature>
<feature type="transmembrane region" description="Helical" evidence="8">
    <location>
        <begin position="16"/>
        <end position="33"/>
    </location>
</feature>
<keyword evidence="3" id="KW-0328">Glycosyltransferase</keyword>
<name>B4VXB8_9CYAN</name>
<evidence type="ECO:0000259" key="9">
    <source>
        <dbReference type="Pfam" id="PF13231"/>
    </source>
</evidence>
<keyword evidence="11" id="KW-1185">Reference proteome</keyword>
<keyword evidence="6 8" id="KW-1133">Transmembrane helix</keyword>
<dbReference type="PANTHER" id="PTHR33908">
    <property type="entry name" value="MANNOSYLTRANSFERASE YKCB-RELATED"/>
    <property type="match status" value="1"/>
</dbReference>
<evidence type="ECO:0000256" key="1">
    <source>
        <dbReference type="ARBA" id="ARBA00004651"/>
    </source>
</evidence>
<evidence type="ECO:0000313" key="10">
    <source>
        <dbReference type="EMBL" id="EDX73419.1"/>
    </source>
</evidence>
<keyword evidence="2" id="KW-1003">Cell membrane</keyword>
<feature type="transmembrane region" description="Helical" evidence="8">
    <location>
        <begin position="199"/>
        <end position="227"/>
    </location>
</feature>
<evidence type="ECO:0000256" key="2">
    <source>
        <dbReference type="ARBA" id="ARBA00022475"/>
    </source>
</evidence>
<dbReference type="Pfam" id="PF13231">
    <property type="entry name" value="PMT_2"/>
    <property type="match status" value="1"/>
</dbReference>
<keyword evidence="4" id="KW-0808">Transferase</keyword>
<protein>
    <recommendedName>
        <fullName evidence="9">Glycosyltransferase RgtA/B/C/D-like domain-containing protein</fullName>
    </recommendedName>
</protein>
<dbReference type="AlphaFoldDB" id="B4VXB8"/>
<evidence type="ECO:0000256" key="6">
    <source>
        <dbReference type="ARBA" id="ARBA00022989"/>
    </source>
</evidence>
<dbReference type="InterPro" id="IPR038731">
    <property type="entry name" value="RgtA/B/C-like"/>
</dbReference>
<dbReference type="Proteomes" id="UP000003835">
    <property type="component" value="Unassembled WGS sequence"/>
</dbReference>
<accession>B4VXB8</accession>
<comment type="subcellular location">
    <subcellularLocation>
        <location evidence="1">Cell membrane</location>
        <topology evidence="1">Multi-pass membrane protein</topology>
    </subcellularLocation>
</comment>
<keyword evidence="7 8" id="KW-0472">Membrane</keyword>
<dbReference type="STRING" id="118168.MC7420_1215"/>
<dbReference type="PANTHER" id="PTHR33908:SF11">
    <property type="entry name" value="MEMBRANE PROTEIN"/>
    <property type="match status" value="1"/>
</dbReference>
<dbReference type="eggNOG" id="COG5305">
    <property type="taxonomic scope" value="Bacteria"/>
</dbReference>
<evidence type="ECO:0000256" key="7">
    <source>
        <dbReference type="ARBA" id="ARBA00023136"/>
    </source>
</evidence>
<dbReference type="EMBL" id="DS989858">
    <property type="protein sequence ID" value="EDX73419.1"/>
    <property type="molecule type" value="Genomic_DNA"/>
</dbReference>
<feature type="transmembrane region" description="Helical" evidence="8">
    <location>
        <begin position="400"/>
        <end position="417"/>
    </location>
</feature>
<feature type="transmembrane region" description="Helical" evidence="8">
    <location>
        <begin position="332"/>
        <end position="350"/>
    </location>
</feature>
<feature type="transmembrane region" description="Helical" evidence="8">
    <location>
        <begin position="173"/>
        <end position="193"/>
    </location>
</feature>
<feature type="transmembrane region" description="Helical" evidence="8">
    <location>
        <begin position="239"/>
        <end position="262"/>
    </location>
</feature>
<dbReference type="HOGENOM" id="CLU_037292_0_0_3"/>
<dbReference type="OrthoDB" id="495800at2"/>
<evidence type="ECO:0000256" key="5">
    <source>
        <dbReference type="ARBA" id="ARBA00022692"/>
    </source>
</evidence>
<dbReference type="GO" id="GO:0009103">
    <property type="term" value="P:lipopolysaccharide biosynthetic process"/>
    <property type="evidence" value="ECO:0007669"/>
    <property type="project" value="UniProtKB-ARBA"/>
</dbReference>
<proteinExistence type="predicted"/>